<dbReference type="EMBL" id="BKZW01000001">
    <property type="protein sequence ID" value="GER87858.1"/>
    <property type="molecule type" value="Genomic_DNA"/>
</dbReference>
<dbReference type="GO" id="GO:0016705">
    <property type="term" value="F:oxidoreductase activity, acting on paired donors, with incorporation or reduction of molecular oxygen"/>
    <property type="evidence" value="ECO:0007669"/>
    <property type="project" value="InterPro"/>
</dbReference>
<dbReference type="Proteomes" id="UP000326912">
    <property type="component" value="Unassembled WGS sequence"/>
</dbReference>
<dbReference type="InterPro" id="IPR011251">
    <property type="entry name" value="Luciferase-like_dom"/>
</dbReference>
<dbReference type="RefSeq" id="WP_151755816.1">
    <property type="nucleotide sequence ID" value="NZ_BKZW01000001.1"/>
</dbReference>
<dbReference type="InterPro" id="IPR036661">
    <property type="entry name" value="Luciferase-like_sf"/>
</dbReference>
<keyword evidence="4" id="KW-1185">Reference proteome</keyword>
<dbReference type="Gene3D" id="3.20.20.30">
    <property type="entry name" value="Luciferase-like domain"/>
    <property type="match status" value="1"/>
</dbReference>
<organism evidence="3 4">
    <name type="scientific">Dictyobacter vulcani</name>
    <dbReference type="NCBI Taxonomy" id="2607529"/>
    <lineage>
        <taxon>Bacteria</taxon>
        <taxon>Bacillati</taxon>
        <taxon>Chloroflexota</taxon>
        <taxon>Ktedonobacteria</taxon>
        <taxon>Ktedonobacterales</taxon>
        <taxon>Dictyobacteraceae</taxon>
        <taxon>Dictyobacter</taxon>
    </lineage>
</organism>
<sequence length="333" mass="36873">MVQLGWKAGPEQYPPVELMEYAVSADKAGYDWIDVSDHFHPWSEAGQSPFTWTWLGAVAPQTERIKLSTGVTCPILRYHPSIIAQAAATVSHFAPNRTGLGLGTGEALNEFAAIGEWPSYAERRDRLAESIEIIRGLWTGEELSYEGKYYKTRKAKLYTPPTSPIPIIISSLVPHSAQFAGHYGDGIWSVGGKKPDLYKEIIGNFEESARKAGKDPSKMVRIIELNVAYGQDIDAAVQANLKYWAGTYIPALFDQNIYTPTMSQENGEVVGADTVKSTGCFSTSIDDHVQFAQQYIDMGFDCLIFHNAGPDQKAFINAYARDVLPRIRAKNAR</sequence>
<evidence type="ECO:0000313" key="3">
    <source>
        <dbReference type="EMBL" id="GER87858.1"/>
    </source>
</evidence>
<comment type="caution">
    <text evidence="3">The sequence shown here is derived from an EMBL/GenBank/DDBJ whole genome shotgun (WGS) entry which is preliminary data.</text>
</comment>
<name>A0A5J4KEV9_9CHLR</name>
<dbReference type="PANTHER" id="PTHR43244">
    <property type="match status" value="1"/>
</dbReference>
<reference evidence="3 4" key="1">
    <citation type="submission" date="2019-10" db="EMBL/GenBank/DDBJ databases">
        <title>Dictyobacter vulcani sp. nov., within the class Ktedonobacteria, isolated from soil of volcanic Mt. Zao.</title>
        <authorList>
            <person name="Zheng Y."/>
            <person name="Wang C.M."/>
            <person name="Sakai Y."/>
            <person name="Abe K."/>
            <person name="Yokota A."/>
            <person name="Yabe S."/>
        </authorList>
    </citation>
    <scope>NUCLEOTIDE SEQUENCE [LARGE SCALE GENOMIC DNA]</scope>
    <source>
        <strain evidence="3 4">W12</strain>
    </source>
</reference>
<dbReference type="Pfam" id="PF00296">
    <property type="entry name" value="Bac_luciferase"/>
    <property type="match status" value="1"/>
</dbReference>
<accession>A0A5J4KEV9</accession>
<dbReference type="NCBIfam" id="TIGR03557">
    <property type="entry name" value="F420_G6P_family"/>
    <property type="match status" value="1"/>
</dbReference>
<protein>
    <submittedName>
        <fullName evidence="3">F420-dependent glucose-6-phosphate dehydrogenase</fullName>
    </submittedName>
</protein>
<evidence type="ECO:0000259" key="2">
    <source>
        <dbReference type="Pfam" id="PF00296"/>
    </source>
</evidence>
<gene>
    <name evidence="3" type="primary">fgd_1</name>
    <name evidence="3" type="ORF">KDW_20200</name>
</gene>
<keyword evidence="1" id="KW-0560">Oxidoreductase</keyword>
<dbReference type="InterPro" id="IPR019945">
    <property type="entry name" value="F420_G6P_DH-rel"/>
</dbReference>
<dbReference type="AlphaFoldDB" id="A0A5J4KEV9"/>
<dbReference type="PANTHER" id="PTHR43244:SF1">
    <property type="entry name" value="5,10-METHYLENETETRAHYDROMETHANOPTERIN REDUCTASE"/>
    <property type="match status" value="1"/>
</dbReference>
<evidence type="ECO:0000313" key="4">
    <source>
        <dbReference type="Proteomes" id="UP000326912"/>
    </source>
</evidence>
<proteinExistence type="predicted"/>
<dbReference type="SUPFAM" id="SSF51679">
    <property type="entry name" value="Bacterial luciferase-like"/>
    <property type="match status" value="1"/>
</dbReference>
<dbReference type="InterPro" id="IPR050564">
    <property type="entry name" value="F420-G6PD/mer"/>
</dbReference>
<evidence type="ECO:0000256" key="1">
    <source>
        <dbReference type="ARBA" id="ARBA00023002"/>
    </source>
</evidence>
<feature type="domain" description="Luciferase-like" evidence="2">
    <location>
        <begin position="13"/>
        <end position="253"/>
    </location>
</feature>